<evidence type="ECO:0000313" key="3">
    <source>
        <dbReference type="Proteomes" id="UP000199645"/>
    </source>
</evidence>
<dbReference type="Proteomes" id="UP000199645">
    <property type="component" value="Unassembled WGS sequence"/>
</dbReference>
<dbReference type="EMBL" id="FONV01000006">
    <property type="protein sequence ID" value="SFF11713.1"/>
    <property type="molecule type" value="Genomic_DNA"/>
</dbReference>
<evidence type="ECO:0000256" key="1">
    <source>
        <dbReference type="SAM" id="MobiDB-lite"/>
    </source>
</evidence>
<protein>
    <submittedName>
        <fullName evidence="2">Uncharacterized protein</fullName>
    </submittedName>
</protein>
<evidence type="ECO:0000313" key="2">
    <source>
        <dbReference type="EMBL" id="SFF11713.1"/>
    </source>
</evidence>
<name>A0A1I2G3L3_9ACTN</name>
<sequence>MSAPSTLFVHALRLHRRHPDGPLPHGGEPYPDEARHRSRPTARRLYGADVAVLLDRHFSRPGAQPGELVDVLRDVHVPHQRNDHIAAAALRADRQLMRQTGRWLVRHSPDRNAATVGLALLAADRAEDDIPLIQTIGLLSNHFGPLAAEALQRRRGGTAALLWLAERVAGWGRVHVVEALCRLSTVDSRAWLLRHACDGDHLNGHFAGAVATAVHLHEAITRDDADDELIDHTGRLLRTMTGCGGTGMTLAEYPPAPAVLSAHASHLARQRPAVNRYADAAMIADRLTAQPPDRSGCTVEQRDRVVRQYLAVLGRPEWRATVRDGPDPAGGFFAWFADHVGSRLT</sequence>
<dbReference type="AlphaFoldDB" id="A0A1I2G3L3"/>
<gene>
    <name evidence="2" type="ORF">SAMN05421541_106160</name>
</gene>
<organism evidence="2 3">
    <name type="scientific">Actinoplanes philippinensis</name>
    <dbReference type="NCBI Taxonomy" id="35752"/>
    <lineage>
        <taxon>Bacteria</taxon>
        <taxon>Bacillati</taxon>
        <taxon>Actinomycetota</taxon>
        <taxon>Actinomycetes</taxon>
        <taxon>Micromonosporales</taxon>
        <taxon>Micromonosporaceae</taxon>
        <taxon>Actinoplanes</taxon>
    </lineage>
</organism>
<proteinExistence type="predicted"/>
<dbReference type="STRING" id="35752.SAMN05421541_106160"/>
<dbReference type="RefSeq" id="WP_093615078.1">
    <property type="nucleotide sequence ID" value="NZ_BOMT01000023.1"/>
</dbReference>
<feature type="region of interest" description="Disordered" evidence="1">
    <location>
        <begin position="14"/>
        <end position="40"/>
    </location>
</feature>
<reference evidence="2 3" key="1">
    <citation type="submission" date="2016-10" db="EMBL/GenBank/DDBJ databases">
        <authorList>
            <person name="de Groot N.N."/>
        </authorList>
    </citation>
    <scope>NUCLEOTIDE SEQUENCE [LARGE SCALE GENOMIC DNA]</scope>
    <source>
        <strain evidence="2 3">DSM 43019</strain>
    </source>
</reference>
<dbReference type="OrthoDB" id="8402552at2"/>
<accession>A0A1I2G3L3</accession>
<keyword evidence="3" id="KW-1185">Reference proteome</keyword>